<accession>A0ABU5GXU9</accession>
<dbReference type="Proteomes" id="UP001291309">
    <property type="component" value="Unassembled WGS sequence"/>
</dbReference>
<protein>
    <submittedName>
        <fullName evidence="2">Uncharacterized protein</fullName>
    </submittedName>
</protein>
<organism evidence="2 3">
    <name type="scientific">Hyalangium rubrum</name>
    <dbReference type="NCBI Taxonomy" id="3103134"/>
    <lineage>
        <taxon>Bacteria</taxon>
        <taxon>Pseudomonadati</taxon>
        <taxon>Myxococcota</taxon>
        <taxon>Myxococcia</taxon>
        <taxon>Myxococcales</taxon>
        <taxon>Cystobacterineae</taxon>
        <taxon>Archangiaceae</taxon>
        <taxon>Hyalangium</taxon>
    </lineage>
</organism>
<keyword evidence="3" id="KW-1185">Reference proteome</keyword>
<comment type="caution">
    <text evidence="2">The sequence shown here is derived from an EMBL/GenBank/DDBJ whole genome shotgun (WGS) entry which is preliminary data.</text>
</comment>
<proteinExistence type="predicted"/>
<keyword evidence="1" id="KW-0812">Transmembrane</keyword>
<keyword evidence="1" id="KW-1133">Transmembrane helix</keyword>
<sequence>MDKLKTVLTFMLAGAFLGNLVATFAAPSFMEWYNSTPLASQTMCNLPQVVRDVTSQLVRAQFIGSGIGAAVFLVLSIFFIRARAKKQRALSATPPSPTAV</sequence>
<reference evidence="2 3" key="1">
    <citation type="submission" date="2023-12" db="EMBL/GenBank/DDBJ databases">
        <title>the genome sequence of Hyalangium sp. s54d21.</title>
        <authorList>
            <person name="Zhang X."/>
        </authorList>
    </citation>
    <scope>NUCLEOTIDE SEQUENCE [LARGE SCALE GENOMIC DNA]</scope>
    <source>
        <strain evidence="3">s54d21</strain>
    </source>
</reference>
<gene>
    <name evidence="2" type="ORF">SYV04_06490</name>
</gene>
<evidence type="ECO:0000256" key="1">
    <source>
        <dbReference type="SAM" id="Phobius"/>
    </source>
</evidence>
<dbReference type="RefSeq" id="WP_321544744.1">
    <property type="nucleotide sequence ID" value="NZ_JAXIVS010000002.1"/>
</dbReference>
<dbReference type="EMBL" id="JAXIVS010000002">
    <property type="protein sequence ID" value="MDY7226022.1"/>
    <property type="molecule type" value="Genomic_DNA"/>
</dbReference>
<evidence type="ECO:0000313" key="2">
    <source>
        <dbReference type="EMBL" id="MDY7226022.1"/>
    </source>
</evidence>
<feature type="transmembrane region" description="Helical" evidence="1">
    <location>
        <begin position="60"/>
        <end position="80"/>
    </location>
</feature>
<keyword evidence="1" id="KW-0472">Membrane</keyword>
<evidence type="ECO:0000313" key="3">
    <source>
        <dbReference type="Proteomes" id="UP001291309"/>
    </source>
</evidence>
<name>A0ABU5GXU9_9BACT</name>